<dbReference type="InterPro" id="IPR043768">
    <property type="entry name" value="DUF5714"/>
</dbReference>
<evidence type="ECO:0000259" key="1">
    <source>
        <dbReference type="Pfam" id="PF18978"/>
    </source>
</evidence>
<dbReference type="AlphaFoldDB" id="A0A4U9RLG7"/>
<gene>
    <name evidence="2" type="ORF">NCTC503_01936</name>
</gene>
<dbReference type="OrthoDB" id="9813299at2"/>
<reference evidence="2 3" key="1">
    <citation type="submission" date="2019-05" db="EMBL/GenBank/DDBJ databases">
        <authorList>
            <consortium name="Pathogen Informatics"/>
        </authorList>
    </citation>
    <scope>NUCLEOTIDE SEQUENCE [LARGE SCALE GENOMIC DNA]</scope>
    <source>
        <strain evidence="2 3">NCTC503</strain>
    </source>
</reference>
<accession>A0A4U9RLG7</accession>
<name>A0A4U9RLG7_HATHI</name>
<dbReference type="Pfam" id="PF18978">
    <property type="entry name" value="DUF5714"/>
    <property type="match status" value="1"/>
</dbReference>
<proteinExistence type="predicted"/>
<protein>
    <recommendedName>
        <fullName evidence="1">DUF5714 domain-containing protein</fullName>
    </recommendedName>
</protein>
<dbReference type="Proteomes" id="UP000308489">
    <property type="component" value="Chromosome 1"/>
</dbReference>
<dbReference type="EMBL" id="LR590481">
    <property type="protein sequence ID" value="VTQ92298.1"/>
    <property type="molecule type" value="Genomic_DNA"/>
</dbReference>
<dbReference type="KEGG" id="hhw:NCTC503_01936"/>
<feature type="domain" description="DUF5714" evidence="1">
    <location>
        <begin position="57"/>
        <end position="232"/>
    </location>
</feature>
<sequence length="234" mass="26201">MEHRHNCIICGSELKYSKESIGCECYYCGTKQNSNAICLKGHYVCDACHAKGAYDIINEFCTLSDSKNPINMARDLMKHHSIKMHGPEHHFLVPAVLISSFCNATNSTKEEKVTKLNECAKRAKNVLGGFCGFYGSCGAGVGTGICISIITGATPLTRESWKLSNLMTSKSLYGIAEKGGPRCCKRDSFIAIECATEFIEKELKVKLQREEKFYCEFSNLNNQCIKEHCDFYRR</sequence>
<dbReference type="RefSeq" id="WP_138210522.1">
    <property type="nucleotide sequence ID" value="NZ_CBCRUQ010000003.1"/>
</dbReference>
<organism evidence="2 3">
    <name type="scientific">Hathewaya histolytica</name>
    <name type="common">Clostridium histolyticum</name>
    <dbReference type="NCBI Taxonomy" id="1498"/>
    <lineage>
        <taxon>Bacteria</taxon>
        <taxon>Bacillati</taxon>
        <taxon>Bacillota</taxon>
        <taxon>Clostridia</taxon>
        <taxon>Eubacteriales</taxon>
        <taxon>Clostridiaceae</taxon>
        <taxon>Hathewaya</taxon>
    </lineage>
</organism>
<keyword evidence="3" id="KW-1185">Reference proteome</keyword>
<evidence type="ECO:0000313" key="2">
    <source>
        <dbReference type="EMBL" id="VTQ92298.1"/>
    </source>
</evidence>
<evidence type="ECO:0000313" key="3">
    <source>
        <dbReference type="Proteomes" id="UP000308489"/>
    </source>
</evidence>